<dbReference type="AlphaFoldDB" id="A0A5B8FHW1"/>
<dbReference type="Pfam" id="PF13279">
    <property type="entry name" value="4HBT_2"/>
    <property type="match status" value="1"/>
</dbReference>
<keyword evidence="4" id="KW-1185">Reference proteome</keyword>
<dbReference type="CDD" id="cd00586">
    <property type="entry name" value="4HBT"/>
    <property type="match status" value="1"/>
</dbReference>
<evidence type="ECO:0000256" key="1">
    <source>
        <dbReference type="ARBA" id="ARBA00005953"/>
    </source>
</evidence>
<dbReference type="GO" id="GO:0047617">
    <property type="term" value="F:fatty acyl-CoA hydrolase activity"/>
    <property type="evidence" value="ECO:0007669"/>
    <property type="project" value="TreeGrafter"/>
</dbReference>
<accession>A0A5B8FHW1</accession>
<sequence>MARRPGVSGMSAGEAWLGAASPVFRRRLTVEWGQCDPAGIVFHPRYFEFFDWNCVLLLEAALGLRERAWRAELGYGGIPVVDLSSRFTAQVRYGDEVEIASGVTRLGRSSLEIRHELRAPAGLAVQAAQTRVWCAWDANGRLVSAPIPERLREALTHG</sequence>
<protein>
    <submittedName>
        <fullName evidence="3">Acyl-CoA thioesterase</fullName>
    </submittedName>
</protein>
<dbReference type="EMBL" id="CP040818">
    <property type="protein sequence ID" value="QDL92418.1"/>
    <property type="molecule type" value="Genomic_DNA"/>
</dbReference>
<name>A0A5B8FHW1_9RHOB</name>
<dbReference type="PANTHER" id="PTHR31793">
    <property type="entry name" value="4-HYDROXYBENZOYL-COA THIOESTERASE FAMILY MEMBER"/>
    <property type="match status" value="1"/>
</dbReference>
<keyword evidence="2" id="KW-0378">Hydrolase</keyword>
<proteinExistence type="inferred from homology"/>
<dbReference type="PANTHER" id="PTHR31793:SF27">
    <property type="entry name" value="NOVEL THIOESTERASE SUPERFAMILY DOMAIN AND SAPOSIN A-TYPE DOMAIN CONTAINING PROTEIN (0610012H03RIK)"/>
    <property type="match status" value="1"/>
</dbReference>
<dbReference type="Proteomes" id="UP000305888">
    <property type="component" value="Chromosome"/>
</dbReference>
<dbReference type="SUPFAM" id="SSF54637">
    <property type="entry name" value="Thioesterase/thiol ester dehydrase-isomerase"/>
    <property type="match status" value="1"/>
</dbReference>
<comment type="similarity">
    <text evidence="1">Belongs to the 4-hydroxybenzoyl-CoA thioesterase family.</text>
</comment>
<dbReference type="KEGG" id="ppru:FDP22_11895"/>
<evidence type="ECO:0000256" key="2">
    <source>
        <dbReference type="ARBA" id="ARBA00022801"/>
    </source>
</evidence>
<evidence type="ECO:0000313" key="3">
    <source>
        <dbReference type="EMBL" id="QDL92418.1"/>
    </source>
</evidence>
<gene>
    <name evidence="3" type="ORF">FDP22_11895</name>
</gene>
<reference evidence="3 4" key="1">
    <citation type="submission" date="2019-06" db="EMBL/GenBank/DDBJ databases">
        <title>Genome sequence of Rhodobacteraceae bacterium D4M1.</title>
        <authorList>
            <person name="Cao J."/>
        </authorList>
    </citation>
    <scope>NUCLEOTIDE SEQUENCE [LARGE SCALE GENOMIC DNA]</scope>
    <source>
        <strain evidence="3 4">D4M1</strain>
    </source>
</reference>
<dbReference type="InterPro" id="IPR029069">
    <property type="entry name" value="HotDog_dom_sf"/>
</dbReference>
<evidence type="ECO:0000313" key="4">
    <source>
        <dbReference type="Proteomes" id="UP000305888"/>
    </source>
</evidence>
<dbReference type="OrthoDB" id="7204167at2"/>
<organism evidence="3 4">
    <name type="scientific">Paroceanicella profunda</name>
    <dbReference type="NCBI Taxonomy" id="2579971"/>
    <lineage>
        <taxon>Bacteria</taxon>
        <taxon>Pseudomonadati</taxon>
        <taxon>Pseudomonadota</taxon>
        <taxon>Alphaproteobacteria</taxon>
        <taxon>Rhodobacterales</taxon>
        <taxon>Paracoccaceae</taxon>
        <taxon>Paroceanicella</taxon>
    </lineage>
</organism>
<dbReference type="Gene3D" id="3.10.129.10">
    <property type="entry name" value="Hotdog Thioesterase"/>
    <property type="match status" value="1"/>
</dbReference>
<dbReference type="InterPro" id="IPR050563">
    <property type="entry name" value="4-hydroxybenzoyl-CoA_TE"/>
</dbReference>